<dbReference type="Gene3D" id="3.40.50.880">
    <property type="match status" value="1"/>
</dbReference>
<comment type="similarity">
    <text evidence="3">Belongs to the peptidase C56 family. HSP31-like subfamily.</text>
</comment>
<dbReference type="GO" id="GO:0019172">
    <property type="term" value="F:glyoxalase III activity"/>
    <property type="evidence" value="ECO:0007669"/>
    <property type="project" value="TreeGrafter"/>
</dbReference>
<evidence type="ECO:0000313" key="5">
    <source>
        <dbReference type="EMBL" id="MBB3062210.1"/>
    </source>
</evidence>
<dbReference type="RefSeq" id="WP_183461312.1">
    <property type="nucleotide sequence ID" value="NZ_JACHWZ010000014.1"/>
</dbReference>
<dbReference type="Proteomes" id="UP000535937">
    <property type="component" value="Unassembled WGS sequence"/>
</dbReference>
<dbReference type="SUPFAM" id="SSF52317">
    <property type="entry name" value="Class I glutamine amidotransferase-like"/>
    <property type="match status" value="1"/>
</dbReference>
<protein>
    <submittedName>
        <fullName evidence="5">Putative intracellular protease/amidase</fullName>
    </submittedName>
</protein>
<dbReference type="EMBL" id="JACHWZ010000014">
    <property type="protein sequence ID" value="MBB3062210.1"/>
    <property type="molecule type" value="Genomic_DNA"/>
</dbReference>
<dbReference type="AlphaFoldDB" id="A0A7W4WDH1"/>
<feature type="domain" description="DJ-1/PfpI" evidence="4">
    <location>
        <begin position="76"/>
        <end position="199"/>
    </location>
</feature>
<evidence type="ECO:0000256" key="3">
    <source>
        <dbReference type="ARBA" id="ARBA00038493"/>
    </source>
</evidence>
<proteinExistence type="inferred from homology"/>
<reference evidence="5 6" key="1">
    <citation type="submission" date="2020-08" db="EMBL/GenBank/DDBJ databases">
        <title>Genomic Encyclopedia of Type Strains, Phase III (KMG-III): the genomes of soil and plant-associated and newly described type strains.</title>
        <authorList>
            <person name="Whitman W."/>
        </authorList>
    </citation>
    <scope>NUCLEOTIDE SEQUENCE [LARGE SCALE GENOMIC DNA]</scope>
    <source>
        <strain evidence="5 6">CECT 8799</strain>
    </source>
</reference>
<keyword evidence="5" id="KW-0378">Hydrolase</keyword>
<dbReference type="GO" id="GO:0005737">
    <property type="term" value="C:cytoplasm"/>
    <property type="evidence" value="ECO:0007669"/>
    <property type="project" value="TreeGrafter"/>
</dbReference>
<evidence type="ECO:0000259" key="4">
    <source>
        <dbReference type="Pfam" id="PF01965"/>
    </source>
</evidence>
<dbReference type="PANTHER" id="PTHR48094">
    <property type="entry name" value="PROTEIN/NUCLEIC ACID DEGLYCASE DJ-1-RELATED"/>
    <property type="match status" value="1"/>
</dbReference>
<keyword evidence="2" id="KW-0456">Lyase</keyword>
<evidence type="ECO:0000256" key="1">
    <source>
        <dbReference type="ARBA" id="ARBA00023016"/>
    </source>
</evidence>
<evidence type="ECO:0000313" key="6">
    <source>
        <dbReference type="Proteomes" id="UP000535937"/>
    </source>
</evidence>
<sequence>MGKKLLLIFSSFVLLLLATGFWLKSLIPPPQDHHALAQTVPADLDYLRQRPEENRGKILAVVTSTATLGDSGKSTGYELTELARPYYVFVANGFEVDIASPRGGLPSVVIDNDDMGPFDYAFLNDPQAQGKLHNSIPIEQVADENYRAVFFVGGKGAMFDFPDNPAIQRLVRELYRDGKVIGAVCHGPAALVNVVLDNGRPLVAERRVSGFTNEEELFLIPDARKIFPFLLEDKLRNRNAVFEPGPAYLRQVSIDGGLLTGQNPWSVWPLAEAMVRTLGYNPAPRQITAAENTVEILLAYETQGLDSAGERLSSLAQRDGREIDRRLMAMHGIVAVIRGEIGRSLDLVRLLAQAKKYEAR</sequence>
<dbReference type="InterPro" id="IPR029062">
    <property type="entry name" value="Class_I_gatase-like"/>
</dbReference>
<keyword evidence="6" id="KW-1185">Reference proteome</keyword>
<dbReference type="InterPro" id="IPR050325">
    <property type="entry name" value="Prot/Nucl_acid_deglycase"/>
</dbReference>
<organism evidence="5 6">
    <name type="scientific">Microbulbifer rhizosphaerae</name>
    <dbReference type="NCBI Taxonomy" id="1562603"/>
    <lineage>
        <taxon>Bacteria</taxon>
        <taxon>Pseudomonadati</taxon>
        <taxon>Pseudomonadota</taxon>
        <taxon>Gammaproteobacteria</taxon>
        <taxon>Cellvibrionales</taxon>
        <taxon>Microbulbiferaceae</taxon>
        <taxon>Microbulbifer</taxon>
    </lineage>
</organism>
<evidence type="ECO:0000256" key="2">
    <source>
        <dbReference type="ARBA" id="ARBA00023239"/>
    </source>
</evidence>
<accession>A0A7W4WDH1</accession>
<dbReference type="PANTHER" id="PTHR48094:SF11">
    <property type="entry name" value="GLUTATHIONE-INDEPENDENT GLYOXALASE HSP31-RELATED"/>
    <property type="match status" value="1"/>
</dbReference>
<dbReference type="GO" id="GO:0006508">
    <property type="term" value="P:proteolysis"/>
    <property type="evidence" value="ECO:0007669"/>
    <property type="project" value="UniProtKB-KW"/>
</dbReference>
<dbReference type="InterPro" id="IPR002818">
    <property type="entry name" value="DJ-1/PfpI"/>
</dbReference>
<name>A0A7W4WDH1_9GAMM</name>
<keyword evidence="1" id="KW-0346">Stress response</keyword>
<dbReference type="CDD" id="cd03141">
    <property type="entry name" value="GATase1_Hsp31_like"/>
    <property type="match status" value="1"/>
</dbReference>
<keyword evidence="5" id="KW-0645">Protease</keyword>
<dbReference type="GO" id="GO:0019243">
    <property type="term" value="P:methylglyoxal catabolic process to D-lactate via S-lactoyl-glutathione"/>
    <property type="evidence" value="ECO:0007669"/>
    <property type="project" value="TreeGrafter"/>
</dbReference>
<dbReference type="Pfam" id="PF01965">
    <property type="entry name" value="DJ-1_PfpI"/>
    <property type="match status" value="1"/>
</dbReference>
<gene>
    <name evidence="5" type="ORF">FHS09_003055</name>
</gene>
<dbReference type="GO" id="GO:0008233">
    <property type="term" value="F:peptidase activity"/>
    <property type="evidence" value="ECO:0007669"/>
    <property type="project" value="UniProtKB-KW"/>
</dbReference>
<comment type="caution">
    <text evidence="5">The sequence shown here is derived from an EMBL/GenBank/DDBJ whole genome shotgun (WGS) entry which is preliminary data.</text>
</comment>